<evidence type="ECO:0000256" key="15">
    <source>
        <dbReference type="PROSITE-ProRule" id="PRU00175"/>
    </source>
</evidence>
<sequence length="587" mass="65036">MVRAAVVTAASLILTAAVVTHAYYLKHQFYPTVVYLTKSSPSMALIILQPHTKAEKPKCLFFFLKLGELGFEKLIQTSLPIPRNMLPAMFASKVNVFFWFCFYFSQMERSPNITWLFHFRVFSLFFCDYGGGPKRKVEALFCSKLQNSLETRALAQMNQDVYMLIWLIYSTGAEYYVVSGSLDLKTRCSIGPPAQDETYSFLFNSFTKCSCMQFKMLLERARVGDCIGIICLFSNFRQFKKAVTDAIMSRRAIRNMNTLYPDATPEDLQATDNVCIICREEMVTGAKRLPCNHIFHTSCLRSWFQRQQTCPTCRMDVLRATLPSTPPPAQQHPPQQQPAAAQTPPVPQPPNGDYGALTAALYSFCHLFCVCYVHVEVPEGGGWGGAGGERGSDKIALIKVRRLKCFMAACCSGPGYKGGGLFVGFQILYWIEMLECPPIKKRLPPMPIPPAGFVGLTDEEVRAMEGHERQNLEARLQCLQNIHTLLDAAMLQINQYLTVLATIGPPRSTNVSSSPSTESAEATGSSTLATTASTGSYPNSTSSPASASTTTAEEGTGRTTPPPTQEPDAAELRRRRLRKLESSPTAP</sequence>
<dbReference type="PANTHER" id="PTHR22763:SF184">
    <property type="entry name" value="E3 UBIQUITIN-PROTEIN LIGASE SYNOVIOLIN"/>
    <property type="match status" value="1"/>
</dbReference>
<reference evidence="18" key="3">
    <citation type="submission" date="2025-09" db="UniProtKB">
        <authorList>
            <consortium name="Ensembl"/>
        </authorList>
    </citation>
    <scope>IDENTIFICATION</scope>
</reference>
<organism evidence="18 19">
    <name type="scientific">Latimeria chalumnae</name>
    <name type="common">Coelacanth</name>
    <dbReference type="NCBI Taxonomy" id="7897"/>
    <lineage>
        <taxon>Eukaryota</taxon>
        <taxon>Metazoa</taxon>
        <taxon>Chordata</taxon>
        <taxon>Craniata</taxon>
        <taxon>Vertebrata</taxon>
        <taxon>Euteleostomi</taxon>
        <taxon>Coelacanthiformes</taxon>
        <taxon>Coelacanthidae</taxon>
        <taxon>Latimeria</taxon>
    </lineage>
</organism>
<evidence type="ECO:0000256" key="1">
    <source>
        <dbReference type="ARBA" id="ARBA00000900"/>
    </source>
</evidence>
<evidence type="ECO:0000313" key="19">
    <source>
        <dbReference type="Proteomes" id="UP000008672"/>
    </source>
</evidence>
<dbReference type="PROSITE" id="PS50089">
    <property type="entry name" value="ZF_RING_2"/>
    <property type="match status" value="1"/>
</dbReference>
<dbReference type="CDD" id="cd16479">
    <property type="entry name" value="RING-H2_synoviolin"/>
    <property type="match status" value="1"/>
</dbReference>
<evidence type="ECO:0000256" key="4">
    <source>
        <dbReference type="ARBA" id="ARBA00010089"/>
    </source>
</evidence>
<keyword evidence="6" id="KW-0808">Transferase</keyword>
<dbReference type="EMBL" id="AFYH01016068">
    <property type="status" value="NOT_ANNOTATED_CDS"/>
    <property type="molecule type" value="Genomic_DNA"/>
</dbReference>
<dbReference type="GO" id="GO:0008270">
    <property type="term" value="F:zinc ion binding"/>
    <property type="evidence" value="ECO:0007669"/>
    <property type="project" value="UniProtKB-KW"/>
</dbReference>
<dbReference type="EMBL" id="AFYH01016071">
    <property type="status" value="NOT_ANNOTATED_CDS"/>
    <property type="molecule type" value="Genomic_DNA"/>
</dbReference>
<comment type="catalytic activity">
    <reaction evidence="1">
        <text>S-ubiquitinyl-[E2 ubiquitin-conjugating enzyme]-L-cysteine + [acceptor protein]-L-lysine = [E2 ubiquitin-conjugating enzyme]-L-cysteine + N(6)-ubiquitinyl-[acceptor protein]-L-lysine.</text>
        <dbReference type="EC" id="2.3.2.27"/>
    </reaction>
</comment>
<dbReference type="InParanoid" id="H3BG62"/>
<dbReference type="PANTHER" id="PTHR22763">
    <property type="entry name" value="RING ZINC FINGER PROTEIN"/>
    <property type="match status" value="1"/>
</dbReference>
<evidence type="ECO:0000256" key="5">
    <source>
        <dbReference type="ARBA" id="ARBA00012483"/>
    </source>
</evidence>
<evidence type="ECO:0000256" key="8">
    <source>
        <dbReference type="ARBA" id="ARBA00022723"/>
    </source>
</evidence>
<comment type="similarity">
    <text evidence="4">Belongs to the HRD1 family.</text>
</comment>
<dbReference type="GO" id="GO:0061630">
    <property type="term" value="F:ubiquitin protein ligase activity"/>
    <property type="evidence" value="ECO:0007669"/>
    <property type="project" value="UniProtKB-EC"/>
</dbReference>
<dbReference type="eggNOG" id="KOG0802">
    <property type="taxonomic scope" value="Eukaryota"/>
</dbReference>
<dbReference type="EC" id="2.3.2.27" evidence="5"/>
<keyword evidence="19" id="KW-1185">Reference proteome</keyword>
<feature type="compositionally biased region" description="Low complexity" evidence="16">
    <location>
        <begin position="508"/>
        <end position="559"/>
    </location>
</feature>
<feature type="region of interest" description="Disordered" evidence="16">
    <location>
        <begin position="507"/>
        <end position="587"/>
    </location>
</feature>
<evidence type="ECO:0000256" key="14">
    <source>
        <dbReference type="ARBA" id="ARBA00023136"/>
    </source>
</evidence>
<evidence type="ECO:0000256" key="16">
    <source>
        <dbReference type="SAM" id="MobiDB-lite"/>
    </source>
</evidence>
<evidence type="ECO:0000256" key="3">
    <source>
        <dbReference type="ARBA" id="ARBA00004906"/>
    </source>
</evidence>
<dbReference type="Proteomes" id="UP000008672">
    <property type="component" value="Unassembled WGS sequence"/>
</dbReference>
<protein>
    <recommendedName>
        <fullName evidence="5">RING-type E3 ubiquitin transferase</fullName>
        <ecNumber evidence="5">2.3.2.27</ecNumber>
    </recommendedName>
</protein>
<dbReference type="InterPro" id="IPR013083">
    <property type="entry name" value="Znf_RING/FYVE/PHD"/>
</dbReference>
<dbReference type="GO" id="GO:1902236">
    <property type="term" value="P:negative regulation of endoplasmic reticulum stress-induced intrinsic apoptotic signaling pathway"/>
    <property type="evidence" value="ECO:0007669"/>
    <property type="project" value="UniProtKB-ARBA"/>
</dbReference>
<keyword evidence="14" id="KW-0472">Membrane</keyword>
<reference evidence="19" key="1">
    <citation type="submission" date="2011-08" db="EMBL/GenBank/DDBJ databases">
        <title>The draft genome of Latimeria chalumnae.</title>
        <authorList>
            <person name="Di Palma F."/>
            <person name="Alfoldi J."/>
            <person name="Johnson J."/>
            <person name="Berlin A."/>
            <person name="Gnerre S."/>
            <person name="Jaffe D."/>
            <person name="MacCallum I."/>
            <person name="Young S."/>
            <person name="Walker B.J."/>
            <person name="Lander E."/>
            <person name="Lindblad-Toh K."/>
        </authorList>
    </citation>
    <scope>NUCLEOTIDE SEQUENCE [LARGE SCALE GENOMIC DNA]</scope>
    <source>
        <strain evidence="19">Wild caught</strain>
    </source>
</reference>
<evidence type="ECO:0000259" key="17">
    <source>
        <dbReference type="PROSITE" id="PS50089"/>
    </source>
</evidence>
<dbReference type="GO" id="GO:0036503">
    <property type="term" value="P:ERAD pathway"/>
    <property type="evidence" value="ECO:0007669"/>
    <property type="project" value="TreeGrafter"/>
</dbReference>
<keyword evidence="12" id="KW-0862">Zinc</keyword>
<comment type="subcellular location">
    <subcellularLocation>
        <location evidence="2">Endoplasmic reticulum membrane</location>
        <topology evidence="2">Multi-pass membrane protein</topology>
    </subcellularLocation>
</comment>
<evidence type="ECO:0000256" key="7">
    <source>
        <dbReference type="ARBA" id="ARBA00022692"/>
    </source>
</evidence>
<dbReference type="EMBL" id="AFYH01016070">
    <property type="status" value="NOT_ANNOTATED_CDS"/>
    <property type="molecule type" value="Genomic_DNA"/>
</dbReference>
<dbReference type="AlphaFoldDB" id="H3BG62"/>
<keyword evidence="10" id="KW-0833">Ubl conjugation pathway</keyword>
<proteinExistence type="inferred from homology"/>
<accession>H3BG62</accession>
<feature type="domain" description="RING-type" evidence="17">
    <location>
        <begin position="275"/>
        <end position="314"/>
    </location>
</feature>
<keyword evidence="9 15" id="KW-0863">Zinc-finger</keyword>
<evidence type="ECO:0000256" key="13">
    <source>
        <dbReference type="ARBA" id="ARBA00022989"/>
    </source>
</evidence>
<dbReference type="OMA" id="MQQYQGI"/>
<evidence type="ECO:0000256" key="2">
    <source>
        <dbReference type="ARBA" id="ARBA00004477"/>
    </source>
</evidence>
<keyword evidence="8" id="KW-0479">Metal-binding</keyword>
<feature type="compositionally biased region" description="Low complexity" evidence="16">
    <location>
        <begin position="332"/>
        <end position="343"/>
    </location>
</feature>
<dbReference type="EMBL" id="AFYH01016069">
    <property type="status" value="NOT_ANNOTATED_CDS"/>
    <property type="molecule type" value="Genomic_DNA"/>
</dbReference>
<dbReference type="SMART" id="SM00184">
    <property type="entry name" value="RING"/>
    <property type="match status" value="1"/>
</dbReference>
<dbReference type="GO" id="GO:0044322">
    <property type="term" value="C:endoplasmic reticulum quality control compartment"/>
    <property type="evidence" value="ECO:0007669"/>
    <property type="project" value="UniProtKB-ARBA"/>
</dbReference>
<evidence type="ECO:0000313" key="18">
    <source>
        <dbReference type="Ensembl" id="ENSLACP00000020883.1"/>
    </source>
</evidence>
<evidence type="ECO:0000256" key="11">
    <source>
        <dbReference type="ARBA" id="ARBA00022824"/>
    </source>
</evidence>
<dbReference type="InterPro" id="IPR001841">
    <property type="entry name" value="Znf_RING"/>
</dbReference>
<dbReference type="Pfam" id="PF13639">
    <property type="entry name" value="zf-RING_2"/>
    <property type="match status" value="1"/>
</dbReference>
<dbReference type="UniPathway" id="UPA00143"/>
<evidence type="ECO:0000256" key="12">
    <source>
        <dbReference type="ARBA" id="ARBA00022833"/>
    </source>
</evidence>
<dbReference type="GO" id="GO:0043161">
    <property type="term" value="P:proteasome-mediated ubiquitin-dependent protein catabolic process"/>
    <property type="evidence" value="ECO:0007669"/>
    <property type="project" value="TreeGrafter"/>
</dbReference>
<feature type="region of interest" description="Disordered" evidence="16">
    <location>
        <begin position="323"/>
        <end position="349"/>
    </location>
</feature>
<dbReference type="FunFam" id="3.30.40.10:FF:000088">
    <property type="entry name" value="E3 ubiquitin-protein ligase synoviolin"/>
    <property type="match status" value="1"/>
</dbReference>
<dbReference type="STRING" id="7897.ENSLACP00000020883"/>
<dbReference type="GeneTree" id="ENSGT00940000157743"/>
<dbReference type="HOGENOM" id="CLU_009169_3_1_1"/>
<dbReference type="Gene3D" id="3.30.40.10">
    <property type="entry name" value="Zinc/RING finger domain, C3HC4 (zinc finger)"/>
    <property type="match status" value="1"/>
</dbReference>
<evidence type="ECO:0000256" key="6">
    <source>
        <dbReference type="ARBA" id="ARBA00022679"/>
    </source>
</evidence>
<dbReference type="Pfam" id="PF25563">
    <property type="entry name" value="TPR_SYVN1_N"/>
    <property type="match status" value="1"/>
</dbReference>
<keyword evidence="7" id="KW-0812">Transmembrane</keyword>
<dbReference type="InterPro" id="IPR058051">
    <property type="entry name" value="Znf_RING_synoviolin"/>
</dbReference>
<dbReference type="FunCoup" id="H3BG62">
    <property type="interactions" value="1895"/>
</dbReference>
<keyword evidence="11" id="KW-0256">Endoplasmic reticulum</keyword>
<reference evidence="18" key="2">
    <citation type="submission" date="2025-08" db="UniProtKB">
        <authorList>
            <consortium name="Ensembl"/>
        </authorList>
    </citation>
    <scope>IDENTIFICATION</scope>
</reference>
<dbReference type="GO" id="GO:0050821">
    <property type="term" value="P:protein stabilization"/>
    <property type="evidence" value="ECO:0007669"/>
    <property type="project" value="UniProtKB-ARBA"/>
</dbReference>
<dbReference type="InterPro" id="IPR050731">
    <property type="entry name" value="HRD1_E3_ubiq-ligases"/>
</dbReference>
<evidence type="ECO:0000256" key="10">
    <source>
        <dbReference type="ARBA" id="ARBA00022786"/>
    </source>
</evidence>
<dbReference type="Bgee" id="ENSLACG00000018348">
    <property type="expression patterns" value="Expressed in chordate pharynx and 6 other cell types or tissues"/>
</dbReference>
<dbReference type="Ensembl" id="ENSLACT00000021023.1">
    <property type="protein sequence ID" value="ENSLACP00000020883.1"/>
    <property type="gene ID" value="ENSLACG00000018348.1"/>
</dbReference>
<dbReference type="InterPro" id="IPR057992">
    <property type="entry name" value="TPR_SYVN1_N"/>
</dbReference>
<evidence type="ECO:0000256" key="9">
    <source>
        <dbReference type="ARBA" id="ARBA00022771"/>
    </source>
</evidence>
<dbReference type="SUPFAM" id="SSF57850">
    <property type="entry name" value="RING/U-box"/>
    <property type="match status" value="1"/>
</dbReference>
<dbReference type="GO" id="GO:0016567">
    <property type="term" value="P:protein ubiquitination"/>
    <property type="evidence" value="ECO:0007669"/>
    <property type="project" value="UniProtKB-UniPathway"/>
</dbReference>
<dbReference type="GO" id="GO:0005789">
    <property type="term" value="C:endoplasmic reticulum membrane"/>
    <property type="evidence" value="ECO:0007669"/>
    <property type="project" value="UniProtKB-SubCell"/>
</dbReference>
<dbReference type="EMBL" id="AFYH01016067">
    <property type="status" value="NOT_ANNOTATED_CDS"/>
    <property type="molecule type" value="Genomic_DNA"/>
</dbReference>
<name>H3BG62_LATCH</name>
<comment type="pathway">
    <text evidence="3">Protein modification; protein ubiquitination.</text>
</comment>
<keyword evidence="13" id="KW-1133">Transmembrane helix</keyword>